<sequence length="113" mass="12812">MRCMIYGYAIRNTYMPQTCISLLSPHKRCFWYPSNSQSSSPLLTLLPLIPIFSTSPPIFLNLFSNSSSFSLNPQNPFDPHLNALNPRRRALPTSPFMFLPDPITMVSYPLGKS</sequence>
<accession>A0AAN9QNC6</accession>
<dbReference type="Proteomes" id="UP001367508">
    <property type="component" value="Unassembled WGS sequence"/>
</dbReference>
<name>A0AAN9QNC6_CANGL</name>
<evidence type="ECO:0000313" key="1">
    <source>
        <dbReference type="EMBL" id="KAK7344165.1"/>
    </source>
</evidence>
<dbReference type="AlphaFoldDB" id="A0AAN9QNC6"/>
<gene>
    <name evidence="1" type="ORF">VNO77_13494</name>
</gene>
<dbReference type="EMBL" id="JAYMYQ010000003">
    <property type="protein sequence ID" value="KAK7344165.1"/>
    <property type="molecule type" value="Genomic_DNA"/>
</dbReference>
<keyword evidence="2" id="KW-1185">Reference proteome</keyword>
<evidence type="ECO:0000313" key="2">
    <source>
        <dbReference type="Proteomes" id="UP001367508"/>
    </source>
</evidence>
<proteinExistence type="predicted"/>
<protein>
    <submittedName>
        <fullName evidence="1">Uncharacterized protein</fullName>
    </submittedName>
</protein>
<comment type="caution">
    <text evidence="1">The sequence shown here is derived from an EMBL/GenBank/DDBJ whole genome shotgun (WGS) entry which is preliminary data.</text>
</comment>
<organism evidence="1 2">
    <name type="scientific">Canavalia gladiata</name>
    <name type="common">Sword bean</name>
    <name type="synonym">Dolichos gladiatus</name>
    <dbReference type="NCBI Taxonomy" id="3824"/>
    <lineage>
        <taxon>Eukaryota</taxon>
        <taxon>Viridiplantae</taxon>
        <taxon>Streptophyta</taxon>
        <taxon>Embryophyta</taxon>
        <taxon>Tracheophyta</taxon>
        <taxon>Spermatophyta</taxon>
        <taxon>Magnoliopsida</taxon>
        <taxon>eudicotyledons</taxon>
        <taxon>Gunneridae</taxon>
        <taxon>Pentapetalae</taxon>
        <taxon>rosids</taxon>
        <taxon>fabids</taxon>
        <taxon>Fabales</taxon>
        <taxon>Fabaceae</taxon>
        <taxon>Papilionoideae</taxon>
        <taxon>50 kb inversion clade</taxon>
        <taxon>NPAAA clade</taxon>
        <taxon>indigoferoid/millettioid clade</taxon>
        <taxon>Phaseoleae</taxon>
        <taxon>Canavalia</taxon>
    </lineage>
</organism>
<reference evidence="1 2" key="1">
    <citation type="submission" date="2024-01" db="EMBL/GenBank/DDBJ databases">
        <title>The genomes of 5 underutilized Papilionoideae crops provide insights into root nodulation and disease resistanc.</title>
        <authorList>
            <person name="Jiang F."/>
        </authorList>
    </citation>
    <scope>NUCLEOTIDE SEQUENCE [LARGE SCALE GENOMIC DNA]</scope>
    <source>
        <strain evidence="1">LVBAO_FW01</strain>
        <tissue evidence="1">Leaves</tissue>
    </source>
</reference>